<dbReference type="Proteomes" id="UP000694867">
    <property type="component" value="Unplaced"/>
</dbReference>
<keyword evidence="10 20" id="KW-0347">Helicase</keyword>
<dbReference type="GO" id="GO:0031047">
    <property type="term" value="P:regulatory ncRNA-mediated gene silencing"/>
    <property type="evidence" value="ECO:0007669"/>
    <property type="project" value="UniProtKB-KW"/>
</dbReference>
<name>A0AAJ7SFW4_9ACAR</name>
<evidence type="ECO:0000259" key="16">
    <source>
        <dbReference type="PROSITE" id="PS50304"/>
    </source>
</evidence>
<dbReference type="CDD" id="cd18791">
    <property type="entry name" value="SF2_C_RHA"/>
    <property type="match status" value="1"/>
</dbReference>
<dbReference type="Pfam" id="PF21010">
    <property type="entry name" value="HA2_C"/>
    <property type="match status" value="1"/>
</dbReference>
<dbReference type="GO" id="GO:0051321">
    <property type="term" value="P:meiotic cell cycle"/>
    <property type="evidence" value="ECO:0007669"/>
    <property type="project" value="UniProtKB-KW"/>
</dbReference>
<feature type="domain" description="Helicase ATP-binding" evidence="17">
    <location>
        <begin position="40"/>
        <end position="192"/>
    </location>
</feature>
<dbReference type="Gene3D" id="1.20.120.1080">
    <property type="match status" value="1"/>
</dbReference>
<evidence type="ECO:0000256" key="9">
    <source>
        <dbReference type="ARBA" id="ARBA00022801"/>
    </source>
</evidence>
<keyword evidence="13" id="KW-0943">RNA-mediated gene silencing</keyword>
<dbReference type="SMART" id="SM00847">
    <property type="entry name" value="HA2"/>
    <property type="match status" value="1"/>
</dbReference>
<dbReference type="CDD" id="cd17917">
    <property type="entry name" value="DEXHc_RHA-like"/>
    <property type="match status" value="1"/>
</dbReference>
<keyword evidence="5" id="KW-0217">Developmental protein</keyword>
<evidence type="ECO:0000256" key="5">
    <source>
        <dbReference type="ARBA" id="ARBA00022473"/>
    </source>
</evidence>
<comment type="catalytic activity">
    <reaction evidence="15">
        <text>ATP + H2O = ADP + phosphate + H(+)</text>
        <dbReference type="Rhea" id="RHEA:13065"/>
        <dbReference type="ChEBI" id="CHEBI:15377"/>
        <dbReference type="ChEBI" id="CHEBI:15378"/>
        <dbReference type="ChEBI" id="CHEBI:30616"/>
        <dbReference type="ChEBI" id="CHEBI:43474"/>
        <dbReference type="ChEBI" id="CHEBI:456216"/>
        <dbReference type="EC" id="3.6.4.13"/>
    </reaction>
</comment>
<evidence type="ECO:0000256" key="12">
    <source>
        <dbReference type="ARBA" id="ARBA00022871"/>
    </source>
</evidence>
<dbReference type="PROSITE" id="PS50304">
    <property type="entry name" value="TUDOR"/>
    <property type="match status" value="1"/>
</dbReference>
<dbReference type="GO" id="GO:0007283">
    <property type="term" value="P:spermatogenesis"/>
    <property type="evidence" value="ECO:0007669"/>
    <property type="project" value="UniProtKB-KW"/>
</dbReference>
<evidence type="ECO:0000256" key="11">
    <source>
        <dbReference type="ARBA" id="ARBA00022840"/>
    </source>
</evidence>
<dbReference type="GO" id="GO:0003723">
    <property type="term" value="F:RNA binding"/>
    <property type="evidence" value="ECO:0007669"/>
    <property type="project" value="TreeGrafter"/>
</dbReference>
<evidence type="ECO:0000256" key="1">
    <source>
        <dbReference type="ARBA" id="ARBA00004496"/>
    </source>
</evidence>
<dbReference type="InterPro" id="IPR002999">
    <property type="entry name" value="Tudor"/>
</dbReference>
<evidence type="ECO:0000256" key="13">
    <source>
        <dbReference type="ARBA" id="ARBA00023158"/>
    </source>
</evidence>
<dbReference type="AlphaFoldDB" id="A0AAJ7SFW4"/>
<evidence type="ECO:0000256" key="10">
    <source>
        <dbReference type="ARBA" id="ARBA00022806"/>
    </source>
</evidence>
<evidence type="ECO:0000256" key="4">
    <source>
        <dbReference type="ARBA" id="ARBA00013352"/>
    </source>
</evidence>
<dbReference type="SMART" id="SM00490">
    <property type="entry name" value="HELICc"/>
    <property type="match status" value="1"/>
</dbReference>
<dbReference type="GO" id="GO:0030154">
    <property type="term" value="P:cell differentiation"/>
    <property type="evidence" value="ECO:0007669"/>
    <property type="project" value="UniProtKB-KW"/>
</dbReference>
<comment type="subcellular location">
    <subcellularLocation>
        <location evidence="1">Cytoplasm</location>
    </subcellularLocation>
</comment>
<dbReference type="SUPFAM" id="SSF52540">
    <property type="entry name" value="P-loop containing nucleoside triphosphate hydrolases"/>
    <property type="match status" value="1"/>
</dbReference>
<dbReference type="PANTHER" id="PTHR18934:SF113">
    <property type="entry name" value="ATP-DEPENDENT RNA HELICASE TDRD9"/>
    <property type="match status" value="1"/>
</dbReference>
<gene>
    <name evidence="20" type="primary">LOC100905293</name>
</gene>
<keyword evidence="14" id="KW-0469">Meiosis</keyword>
<dbReference type="GO" id="GO:0005524">
    <property type="term" value="F:ATP binding"/>
    <property type="evidence" value="ECO:0007669"/>
    <property type="project" value="UniProtKB-KW"/>
</dbReference>
<dbReference type="Gene3D" id="3.40.50.300">
    <property type="entry name" value="P-loop containing nucleotide triphosphate hydrolases"/>
    <property type="match status" value="2"/>
</dbReference>
<feature type="domain" description="Helicase C-terminal" evidence="18">
    <location>
        <begin position="266"/>
        <end position="442"/>
    </location>
</feature>
<dbReference type="Pfam" id="PF00567">
    <property type="entry name" value="TUDOR"/>
    <property type="match status" value="1"/>
</dbReference>
<keyword evidence="11" id="KW-0067">ATP-binding</keyword>
<keyword evidence="19" id="KW-1185">Reference proteome</keyword>
<dbReference type="PROSITE" id="PS51192">
    <property type="entry name" value="HELICASE_ATP_BIND_1"/>
    <property type="match status" value="1"/>
</dbReference>
<dbReference type="InterPro" id="IPR001650">
    <property type="entry name" value="Helicase_C-like"/>
</dbReference>
<evidence type="ECO:0000256" key="15">
    <source>
        <dbReference type="ARBA" id="ARBA00047984"/>
    </source>
</evidence>
<keyword evidence="12" id="KW-0744">Spermatogenesis</keyword>
<dbReference type="GO" id="GO:0016787">
    <property type="term" value="F:hydrolase activity"/>
    <property type="evidence" value="ECO:0007669"/>
    <property type="project" value="UniProtKB-KW"/>
</dbReference>
<dbReference type="InterPro" id="IPR027417">
    <property type="entry name" value="P-loop_NTPase"/>
</dbReference>
<keyword evidence="8" id="KW-0221">Differentiation</keyword>
<keyword evidence="7" id="KW-0547">Nucleotide-binding</keyword>
<feature type="non-terminal residue" evidence="20">
    <location>
        <position position="1198"/>
    </location>
</feature>
<dbReference type="InterPro" id="IPR014001">
    <property type="entry name" value="Helicase_ATP-bd"/>
</dbReference>
<dbReference type="SUPFAM" id="SSF63748">
    <property type="entry name" value="Tudor/PWWP/MBT"/>
    <property type="match status" value="1"/>
</dbReference>
<evidence type="ECO:0000256" key="14">
    <source>
        <dbReference type="ARBA" id="ARBA00023254"/>
    </source>
</evidence>
<dbReference type="Pfam" id="PF00270">
    <property type="entry name" value="DEAD"/>
    <property type="match status" value="1"/>
</dbReference>
<organism evidence="19 20">
    <name type="scientific">Galendromus occidentalis</name>
    <name type="common">western predatory mite</name>
    <dbReference type="NCBI Taxonomy" id="34638"/>
    <lineage>
        <taxon>Eukaryota</taxon>
        <taxon>Metazoa</taxon>
        <taxon>Ecdysozoa</taxon>
        <taxon>Arthropoda</taxon>
        <taxon>Chelicerata</taxon>
        <taxon>Arachnida</taxon>
        <taxon>Acari</taxon>
        <taxon>Parasitiformes</taxon>
        <taxon>Mesostigmata</taxon>
        <taxon>Gamasina</taxon>
        <taxon>Phytoseioidea</taxon>
        <taxon>Phytoseiidae</taxon>
        <taxon>Typhlodrominae</taxon>
        <taxon>Galendromus</taxon>
    </lineage>
</organism>
<evidence type="ECO:0000256" key="6">
    <source>
        <dbReference type="ARBA" id="ARBA00022490"/>
    </source>
</evidence>
<evidence type="ECO:0000313" key="19">
    <source>
        <dbReference type="Proteomes" id="UP000694867"/>
    </source>
</evidence>
<evidence type="ECO:0000256" key="2">
    <source>
        <dbReference type="ARBA" id="ARBA00008792"/>
    </source>
</evidence>
<dbReference type="RefSeq" id="XP_028968003.1">
    <property type="nucleotide sequence ID" value="XM_029112170.1"/>
</dbReference>
<evidence type="ECO:0000256" key="8">
    <source>
        <dbReference type="ARBA" id="ARBA00022782"/>
    </source>
</evidence>
<proteinExistence type="inferred from homology"/>
<dbReference type="KEGG" id="goe:100905293"/>
<dbReference type="GeneID" id="100905293"/>
<accession>A0AAJ7SFW4</accession>
<evidence type="ECO:0000256" key="3">
    <source>
        <dbReference type="ARBA" id="ARBA00012552"/>
    </source>
</evidence>
<dbReference type="GO" id="GO:0003724">
    <property type="term" value="F:RNA helicase activity"/>
    <property type="evidence" value="ECO:0007669"/>
    <property type="project" value="UniProtKB-EC"/>
</dbReference>
<dbReference type="InterPro" id="IPR011545">
    <property type="entry name" value="DEAD/DEAH_box_helicase_dom"/>
</dbReference>
<dbReference type="InterPro" id="IPR007502">
    <property type="entry name" value="Helicase-assoc_dom"/>
</dbReference>
<dbReference type="PANTHER" id="PTHR18934">
    <property type="entry name" value="ATP-DEPENDENT RNA HELICASE"/>
    <property type="match status" value="1"/>
</dbReference>
<dbReference type="GO" id="GO:0005737">
    <property type="term" value="C:cytoplasm"/>
    <property type="evidence" value="ECO:0007669"/>
    <property type="project" value="UniProtKB-SubCell"/>
</dbReference>
<dbReference type="SMART" id="SM00487">
    <property type="entry name" value="DEXDc"/>
    <property type="match status" value="1"/>
</dbReference>
<dbReference type="EC" id="3.6.4.13" evidence="3"/>
<dbReference type="Gene3D" id="2.40.50.90">
    <property type="match status" value="1"/>
</dbReference>
<dbReference type="InterPro" id="IPR035437">
    <property type="entry name" value="SNase_OB-fold_sf"/>
</dbReference>
<comment type="similarity">
    <text evidence="2">Belongs to the DEAD box helicase family. DEAH subfamily.</text>
</comment>
<evidence type="ECO:0000259" key="17">
    <source>
        <dbReference type="PROSITE" id="PS51192"/>
    </source>
</evidence>
<keyword evidence="6" id="KW-0963">Cytoplasm</keyword>
<evidence type="ECO:0000256" key="7">
    <source>
        <dbReference type="ARBA" id="ARBA00022741"/>
    </source>
</evidence>
<dbReference type="CTD" id="41919"/>
<keyword evidence="9" id="KW-0378">Hydrolase</keyword>
<evidence type="ECO:0000313" key="20">
    <source>
        <dbReference type="RefSeq" id="XP_028968003.1"/>
    </source>
</evidence>
<evidence type="ECO:0000259" key="18">
    <source>
        <dbReference type="PROSITE" id="PS51194"/>
    </source>
</evidence>
<dbReference type="PROSITE" id="PS51194">
    <property type="entry name" value="HELICASE_CTER"/>
    <property type="match status" value="1"/>
</dbReference>
<feature type="domain" description="Tudor" evidence="16">
    <location>
        <begin position="844"/>
        <end position="910"/>
    </location>
</feature>
<dbReference type="Gene3D" id="2.30.30.140">
    <property type="match status" value="1"/>
</dbReference>
<reference evidence="20" key="1">
    <citation type="submission" date="2025-08" db="UniProtKB">
        <authorList>
            <consortium name="RefSeq"/>
        </authorList>
    </citation>
    <scope>IDENTIFICATION</scope>
</reference>
<dbReference type="Pfam" id="PF00271">
    <property type="entry name" value="Helicase_C"/>
    <property type="match status" value="1"/>
</dbReference>
<protein>
    <recommendedName>
        <fullName evidence="4">Probable ATP-dependent RNA helicase spindle-E</fullName>
        <ecNumber evidence="3">3.6.4.13</ecNumber>
    </recommendedName>
</protein>
<sequence length="1198" mass="136098">MASGDDYDSVVERLRKNYFKPGNLPKRPDLPAANHEREILQSISKYPVTIIAGHTGCGKTTLVPQMLLEHELYRNGRVCKMVVTQPRRIAAMSVTHTVCRDRNWDVGSICGYQVGMDREIGTDTCIQYVTTNVLNEKIIHQRTTEPFTHIIVDEIHERHQDLDCLLFLLRMMPEKTGHRPKIVLMSATAESDLYARYFGESNCNRVSIEGTVYQVTKKYLEDIPTSICNKIQAFAGGRKVNRFDDDDDSSSQNNKALVLHIDVMKAVVDLIETFDAEELTLRRNRGAVLVFVPGIAEIGQMIRILNQRRDQCRFEPIALHSKVPLDEQQRAFKKMPPSIRKIIVATNIAESSITVPDIRYVIDFCLTKNQVVEKNTNFASYQIEFCSRANCDQRAGRAGRVQDGVVYRLVSRREYQAFKEFPIPEMLRCPVDISVLKIKKFGFDEKPADVLKGFIDPPAPADVARAIITLKEVQAMQLEHKGKVDLEDGDLTILGRVMASLPLDTRLSKLILMGFAFGCFEECVKIAACLDAEEILLDDYNPLNNYKNKLYWARGSFSDPLMLMHAFDEYLTEKESDRGDDFRAMSRWATDNGLQFRRLVEAYHKYEDLKQRLSMMGFTKPQTPNLKKRDESLQNFFVMMALCGAFYPFYYALEPIDSEGVKKAMGDHNPTNTMIISGFSENQGPLYAQAIRAALKDCLCDHEVQLSFHSIDAYLTFENDSNDGTPIGAYLCELYRRRGEGLVVPKIPEDVAPRLLHAIGIHPDENDPFGPEIAVLPMPQKMVRSFKKPPLPTEKSFKGKLTWFEDILTFYMVPEERSARLSDVLNEISDEKSRRGGKLVPLERPEAGALVIAEYEGGFYRARVVKDVPKGPQRFRRHGADIAVFFIDYGNTEFVPVVYEMPETMLLCNSEAPFAYKAQLAHVKVPDGCIREAVEYQLLSKNKQCRAEIFSIVNDTLRVTLFVELDDQEVSINDKLVYDKHLIQDREPEFSRDKSRLDSVQNLILRGEEFVNLNSYGLGTISLRGPSSPLTNTRDFLPLSRGSASKIVEITSASINNVLFGSTDTYQQFVVGHKTKLSGDLKKVQLLQSTLMTKLPMMLPFMALVFTPRAEYRCNENQSKFVGAICGMGGLKKEDGTYVSVSEFTDLEVPFSQELNRTDVKIINEIRRLLNEAFCGNNEVFEWTSVPILKIQKKIEDY</sequence>